<dbReference type="GO" id="GO:0005524">
    <property type="term" value="F:ATP binding"/>
    <property type="evidence" value="ECO:0007669"/>
    <property type="project" value="UniProtKB-KW"/>
</dbReference>
<dbReference type="OrthoDB" id="9801938at2"/>
<comment type="caution">
    <text evidence="6">The sequence shown here is derived from an EMBL/GenBank/DDBJ whole genome shotgun (WGS) entry which is preliminary data.</text>
</comment>
<evidence type="ECO:0000256" key="5">
    <source>
        <dbReference type="RuleBase" id="RU361279"/>
    </source>
</evidence>
<feature type="binding site" evidence="4">
    <location>
        <begin position="135"/>
        <end position="143"/>
    </location>
    <ligand>
        <name>ATP</name>
        <dbReference type="ChEBI" id="CHEBI:30616"/>
    </ligand>
</feature>
<dbReference type="STRING" id="466.Lmac_2651"/>
<evidence type="ECO:0000256" key="2">
    <source>
        <dbReference type="ARBA" id="ARBA00022741"/>
    </source>
</evidence>
<dbReference type="EC" id="6.3.3.2" evidence="5"/>
<dbReference type="PANTHER" id="PTHR23407">
    <property type="entry name" value="ATPASE INHIBITOR/5-FORMYLTETRAHYDROFOLATE CYCLO-LIGASE"/>
    <property type="match status" value="1"/>
</dbReference>
<accession>A0A0W0VW78</accession>
<evidence type="ECO:0000256" key="3">
    <source>
        <dbReference type="ARBA" id="ARBA00022840"/>
    </source>
</evidence>
<dbReference type="InterPro" id="IPR037171">
    <property type="entry name" value="NagB/RpiA_transferase-like"/>
</dbReference>
<dbReference type="EMBL" id="LNYL01000050">
    <property type="protein sequence ID" value="KTD24564.1"/>
    <property type="molecule type" value="Genomic_DNA"/>
</dbReference>
<gene>
    <name evidence="6" type="primary">fthC</name>
    <name evidence="6" type="ORF">Lmac_2651</name>
</gene>
<keyword evidence="5" id="KW-0479">Metal-binding</keyword>
<dbReference type="AlphaFoldDB" id="A0A0W0VW78"/>
<sequence>MPNRFKLALRRSCRQIRENLPLEYQHAASAKVCSRIRGMHDYRHAKRIALYQAMRGEISLNALWDSAPLQGKFCYFPALREDKTLLFLPATPATPFVKNRYGIDEPDVDKSQAIEPKLLDIIFMPLVVFDDYGTRLGMGAGYYDRTLAKEDHPMLVGVAYQFQRYPYIEPHTWDIPLTAVVTERMIHWSKLEND</sequence>
<dbReference type="PANTHER" id="PTHR23407:SF1">
    <property type="entry name" value="5-FORMYLTETRAHYDROFOLATE CYCLO-LIGASE"/>
    <property type="match status" value="1"/>
</dbReference>
<reference evidence="6 7" key="1">
    <citation type="submission" date="2015-11" db="EMBL/GenBank/DDBJ databases">
        <title>Genomic analysis of 38 Legionella species identifies large and diverse effector repertoires.</title>
        <authorList>
            <person name="Burstein D."/>
            <person name="Amaro F."/>
            <person name="Zusman T."/>
            <person name="Lifshitz Z."/>
            <person name="Cohen O."/>
            <person name="Gilbert J.A."/>
            <person name="Pupko T."/>
            <person name="Shuman H.A."/>
            <person name="Segal G."/>
        </authorList>
    </citation>
    <scope>NUCLEOTIDE SEQUENCE [LARGE SCALE GENOMIC DNA]</scope>
    <source>
        <strain evidence="6 7">PX-1-G2-E2</strain>
    </source>
</reference>
<dbReference type="Proteomes" id="UP000054908">
    <property type="component" value="Unassembled WGS sequence"/>
</dbReference>
<comment type="cofactor">
    <cofactor evidence="5">
        <name>Mg(2+)</name>
        <dbReference type="ChEBI" id="CHEBI:18420"/>
    </cofactor>
</comment>
<name>A0A0W0VW78_9GAMM</name>
<proteinExistence type="inferred from homology"/>
<dbReference type="RefSeq" id="WP_058453340.1">
    <property type="nucleotide sequence ID" value="NZ_CAAAIB010000002.1"/>
</dbReference>
<protein>
    <recommendedName>
        <fullName evidence="5">5-formyltetrahydrofolate cyclo-ligase</fullName>
        <ecNumber evidence="5">6.3.3.2</ecNumber>
    </recommendedName>
</protein>
<dbReference type="Pfam" id="PF01812">
    <property type="entry name" value="5-FTHF_cyc-lig"/>
    <property type="match status" value="1"/>
</dbReference>
<dbReference type="NCBIfam" id="TIGR02727">
    <property type="entry name" value="MTHFS_bact"/>
    <property type="match status" value="1"/>
</dbReference>
<dbReference type="InterPro" id="IPR002698">
    <property type="entry name" value="FTHF_cligase"/>
</dbReference>
<evidence type="ECO:0000256" key="1">
    <source>
        <dbReference type="ARBA" id="ARBA00010638"/>
    </source>
</evidence>
<feature type="binding site" evidence="4">
    <location>
        <begin position="6"/>
        <end position="10"/>
    </location>
    <ligand>
        <name>ATP</name>
        <dbReference type="ChEBI" id="CHEBI:30616"/>
    </ligand>
</feature>
<comment type="similarity">
    <text evidence="1 5">Belongs to the 5-formyltetrahydrofolate cyclo-ligase family.</text>
</comment>
<dbReference type="GO" id="GO:0046872">
    <property type="term" value="F:metal ion binding"/>
    <property type="evidence" value="ECO:0007669"/>
    <property type="project" value="UniProtKB-KW"/>
</dbReference>
<evidence type="ECO:0000313" key="6">
    <source>
        <dbReference type="EMBL" id="KTD24564.1"/>
    </source>
</evidence>
<dbReference type="SUPFAM" id="SSF100950">
    <property type="entry name" value="NagB/RpiA/CoA transferase-like"/>
    <property type="match status" value="1"/>
</dbReference>
<dbReference type="PATRIC" id="fig|466.6.peg.2827"/>
<dbReference type="InterPro" id="IPR024185">
    <property type="entry name" value="FTHF_cligase-like_sf"/>
</dbReference>
<keyword evidence="6" id="KW-0436">Ligase</keyword>
<organism evidence="6 7">
    <name type="scientific">Legionella maceachernii</name>
    <dbReference type="NCBI Taxonomy" id="466"/>
    <lineage>
        <taxon>Bacteria</taxon>
        <taxon>Pseudomonadati</taxon>
        <taxon>Pseudomonadota</taxon>
        <taxon>Gammaproteobacteria</taxon>
        <taxon>Legionellales</taxon>
        <taxon>Legionellaceae</taxon>
        <taxon>Legionella</taxon>
    </lineage>
</organism>
<dbReference type="GO" id="GO:0035999">
    <property type="term" value="P:tetrahydrofolate interconversion"/>
    <property type="evidence" value="ECO:0007669"/>
    <property type="project" value="TreeGrafter"/>
</dbReference>
<dbReference type="Gene3D" id="3.40.50.10420">
    <property type="entry name" value="NagB/RpiA/CoA transferase-like"/>
    <property type="match status" value="1"/>
</dbReference>
<feature type="binding site" evidence="4">
    <location>
        <position position="57"/>
    </location>
    <ligand>
        <name>substrate</name>
    </ligand>
</feature>
<dbReference type="PIRSF" id="PIRSF006806">
    <property type="entry name" value="FTHF_cligase"/>
    <property type="match status" value="1"/>
</dbReference>
<evidence type="ECO:0000256" key="4">
    <source>
        <dbReference type="PIRSR" id="PIRSR006806-1"/>
    </source>
</evidence>
<keyword evidence="3 4" id="KW-0067">ATP-binding</keyword>
<dbReference type="GO" id="GO:0030272">
    <property type="term" value="F:5-formyltetrahydrofolate cyclo-ligase activity"/>
    <property type="evidence" value="ECO:0007669"/>
    <property type="project" value="UniProtKB-EC"/>
</dbReference>
<keyword evidence="7" id="KW-1185">Reference proteome</keyword>
<evidence type="ECO:0000313" key="7">
    <source>
        <dbReference type="Proteomes" id="UP000054908"/>
    </source>
</evidence>
<keyword evidence="2 4" id="KW-0547">Nucleotide-binding</keyword>
<keyword evidence="5" id="KW-0460">Magnesium</keyword>
<comment type="catalytic activity">
    <reaction evidence="5">
        <text>(6S)-5-formyl-5,6,7,8-tetrahydrofolate + ATP = (6R)-5,10-methenyltetrahydrofolate + ADP + phosphate</text>
        <dbReference type="Rhea" id="RHEA:10488"/>
        <dbReference type="ChEBI" id="CHEBI:30616"/>
        <dbReference type="ChEBI" id="CHEBI:43474"/>
        <dbReference type="ChEBI" id="CHEBI:57455"/>
        <dbReference type="ChEBI" id="CHEBI:57457"/>
        <dbReference type="ChEBI" id="CHEBI:456216"/>
        <dbReference type="EC" id="6.3.3.2"/>
    </reaction>
</comment>
<dbReference type="GO" id="GO:0009396">
    <property type="term" value="P:folic acid-containing compound biosynthetic process"/>
    <property type="evidence" value="ECO:0007669"/>
    <property type="project" value="TreeGrafter"/>
</dbReference>